<feature type="chain" id="PRO_5036407693" evidence="1">
    <location>
        <begin position="21"/>
        <end position="90"/>
    </location>
</feature>
<dbReference type="Gramene" id="Ma03_t15560.1">
    <property type="protein sequence ID" value="Ma03_p15560.1"/>
    <property type="gene ID" value="Ma03_g15560"/>
</dbReference>
<proteinExistence type="predicted"/>
<dbReference type="AlphaFoldDB" id="A0A804ICF4"/>
<dbReference type="InParanoid" id="A0A804ICF4"/>
<evidence type="ECO:0000313" key="2">
    <source>
        <dbReference type="EMBL" id="CAG1850281.1"/>
    </source>
</evidence>
<dbReference type="EnsemblPlants" id="Ma03_t15560.1">
    <property type="protein sequence ID" value="Ma03_p15560.1"/>
    <property type="gene ID" value="Ma03_g15560"/>
</dbReference>
<gene>
    <name evidence="2" type="ORF">GSMUA_202850.1</name>
</gene>
<evidence type="ECO:0000313" key="4">
    <source>
        <dbReference type="Proteomes" id="UP000012960"/>
    </source>
</evidence>
<keyword evidence="4" id="KW-1185">Reference proteome</keyword>
<reference evidence="2" key="1">
    <citation type="submission" date="2021-03" db="EMBL/GenBank/DDBJ databases">
        <authorList>
            <consortium name="Genoscope - CEA"/>
            <person name="William W."/>
        </authorList>
    </citation>
    <scope>NUCLEOTIDE SEQUENCE</scope>
    <source>
        <strain evidence="2">Doubled-haploid Pahang</strain>
    </source>
</reference>
<accession>A0A804ICF4</accession>
<sequence>MVAVAMAAATIATMAAVATATATIAAATATIVGGSYIEEERWGNAGEHSTRDAADEGNGHWHRVAVEKTIAIRRRGKICRTDGLTMEKQW</sequence>
<dbReference type="EMBL" id="HG996468">
    <property type="protein sequence ID" value="CAG1850281.1"/>
    <property type="molecule type" value="Genomic_DNA"/>
</dbReference>
<evidence type="ECO:0000256" key="1">
    <source>
        <dbReference type="SAM" id="SignalP"/>
    </source>
</evidence>
<dbReference type="Proteomes" id="UP000012960">
    <property type="component" value="Unplaced"/>
</dbReference>
<keyword evidence="1" id="KW-0732">Signal</keyword>
<protein>
    <submittedName>
        <fullName evidence="2">(wild Malaysian banana) hypothetical protein</fullName>
    </submittedName>
</protein>
<organism evidence="3 4">
    <name type="scientific">Musa acuminata subsp. malaccensis</name>
    <name type="common">Wild banana</name>
    <name type="synonym">Musa malaccensis</name>
    <dbReference type="NCBI Taxonomy" id="214687"/>
    <lineage>
        <taxon>Eukaryota</taxon>
        <taxon>Viridiplantae</taxon>
        <taxon>Streptophyta</taxon>
        <taxon>Embryophyta</taxon>
        <taxon>Tracheophyta</taxon>
        <taxon>Spermatophyta</taxon>
        <taxon>Magnoliopsida</taxon>
        <taxon>Liliopsida</taxon>
        <taxon>Zingiberales</taxon>
        <taxon>Musaceae</taxon>
        <taxon>Musa</taxon>
    </lineage>
</organism>
<feature type="signal peptide" evidence="1">
    <location>
        <begin position="1"/>
        <end position="20"/>
    </location>
</feature>
<evidence type="ECO:0000313" key="3">
    <source>
        <dbReference type="EnsemblPlants" id="Ma03_p15560.1"/>
    </source>
</evidence>
<name>A0A804ICF4_MUSAM</name>
<reference evidence="3" key="2">
    <citation type="submission" date="2021-05" db="UniProtKB">
        <authorList>
            <consortium name="EnsemblPlants"/>
        </authorList>
    </citation>
    <scope>IDENTIFICATION</scope>
    <source>
        <strain evidence="3">subsp. malaccensis</strain>
    </source>
</reference>